<organism evidence="1 2">
    <name type="scientific">Colletotrichum scovillei</name>
    <dbReference type="NCBI Taxonomy" id="1209932"/>
    <lineage>
        <taxon>Eukaryota</taxon>
        <taxon>Fungi</taxon>
        <taxon>Dikarya</taxon>
        <taxon>Ascomycota</taxon>
        <taxon>Pezizomycotina</taxon>
        <taxon>Sordariomycetes</taxon>
        <taxon>Hypocreomycetidae</taxon>
        <taxon>Glomerellales</taxon>
        <taxon>Glomerellaceae</taxon>
        <taxon>Colletotrichum</taxon>
        <taxon>Colletotrichum acutatum species complex</taxon>
    </lineage>
</organism>
<feature type="non-terminal residue" evidence="1">
    <location>
        <position position="1"/>
    </location>
</feature>
<gene>
    <name evidence="1" type="ORF">JMJ77_010436</name>
</gene>
<proteinExistence type="predicted"/>
<accession>A0A9P7QXN9</accession>
<dbReference type="Proteomes" id="UP000699042">
    <property type="component" value="Unassembled WGS sequence"/>
</dbReference>
<reference evidence="1" key="1">
    <citation type="submission" date="2021-05" db="EMBL/GenBank/DDBJ databases">
        <title>Comparative genomics of three Colletotrichum scovillei strains and genetic complementation revealed genes involved fungal growth and virulence on chili pepper.</title>
        <authorList>
            <person name="Hsieh D.-K."/>
            <person name="Chuang S.-C."/>
            <person name="Chen C.-Y."/>
            <person name="Chao Y.-T."/>
            <person name="Lu M.-Y.J."/>
            <person name="Lee M.-H."/>
            <person name="Shih M.-C."/>
        </authorList>
    </citation>
    <scope>NUCLEOTIDE SEQUENCE</scope>
    <source>
        <strain evidence="1">Coll-153</strain>
    </source>
</reference>
<evidence type="ECO:0000313" key="1">
    <source>
        <dbReference type="EMBL" id="KAG7042336.1"/>
    </source>
</evidence>
<protein>
    <submittedName>
        <fullName evidence="1">SMP-30/Gluconolaconase/LRE-like region</fullName>
    </submittedName>
</protein>
<evidence type="ECO:0000313" key="2">
    <source>
        <dbReference type="Proteomes" id="UP000699042"/>
    </source>
</evidence>
<keyword evidence="2" id="KW-1185">Reference proteome</keyword>
<sequence length="61" mass="6782">AWGPNVHAIPTSAVDISVRIALDSVWYTDVGECEQSSVQQYRLSVALFYVESISVLLVREL</sequence>
<dbReference type="EMBL" id="JAESDN010000013">
    <property type="protein sequence ID" value="KAG7042336.1"/>
    <property type="molecule type" value="Genomic_DNA"/>
</dbReference>
<comment type="caution">
    <text evidence="1">The sequence shown here is derived from an EMBL/GenBank/DDBJ whole genome shotgun (WGS) entry which is preliminary data.</text>
</comment>
<name>A0A9P7QXN9_9PEZI</name>
<dbReference type="AlphaFoldDB" id="A0A9P7QXN9"/>